<reference evidence="1 2" key="1">
    <citation type="journal article" date="2015" name="Stand. Genomic Sci.">
        <title>Genomic Encyclopedia of Bacterial and Archaeal Type Strains, Phase III: the genomes of soil and plant-associated and newly described type strains.</title>
        <authorList>
            <person name="Whitman W.B."/>
            <person name="Woyke T."/>
            <person name="Klenk H.P."/>
            <person name="Zhou Y."/>
            <person name="Lilburn T.G."/>
            <person name="Beck B.J."/>
            <person name="De Vos P."/>
            <person name="Vandamme P."/>
            <person name="Eisen J.A."/>
            <person name="Garrity G."/>
            <person name="Hugenholtz P."/>
            <person name="Kyrpides N.C."/>
        </authorList>
    </citation>
    <scope>NUCLEOTIDE SEQUENCE [LARGE SCALE GENOMIC DNA]</scope>
    <source>
        <strain evidence="1 2">VKM Ac-2538</strain>
    </source>
</reference>
<sequence length="49" mass="5478">MTKTWQPASGPVAPSHHRVLPGDLPVLISRLLTRRRVIDQMRTASATCR</sequence>
<comment type="caution">
    <text evidence="1">The sequence shown here is derived from an EMBL/GenBank/DDBJ whole genome shotgun (WGS) entry which is preliminary data.</text>
</comment>
<evidence type="ECO:0000313" key="1">
    <source>
        <dbReference type="EMBL" id="TCO27459.1"/>
    </source>
</evidence>
<gene>
    <name evidence="1" type="ORF">EV644_103157</name>
</gene>
<accession>A0ABY2BPC5</accession>
<dbReference type="RefSeq" id="WP_158292775.1">
    <property type="nucleotide sequence ID" value="NZ_SLWM01000003.1"/>
</dbReference>
<keyword evidence="2" id="KW-1185">Reference proteome</keyword>
<organism evidence="1 2">
    <name type="scientific">Kribbella orskensis</name>
    <dbReference type="NCBI Taxonomy" id="2512216"/>
    <lineage>
        <taxon>Bacteria</taxon>
        <taxon>Bacillati</taxon>
        <taxon>Actinomycetota</taxon>
        <taxon>Actinomycetes</taxon>
        <taxon>Propionibacteriales</taxon>
        <taxon>Kribbellaceae</taxon>
        <taxon>Kribbella</taxon>
    </lineage>
</organism>
<name>A0ABY2BPC5_9ACTN</name>
<dbReference type="Proteomes" id="UP000295818">
    <property type="component" value="Unassembled WGS sequence"/>
</dbReference>
<evidence type="ECO:0000313" key="2">
    <source>
        <dbReference type="Proteomes" id="UP000295818"/>
    </source>
</evidence>
<proteinExistence type="predicted"/>
<protein>
    <submittedName>
        <fullName evidence="1">Uncharacterized protein</fullName>
    </submittedName>
</protein>
<dbReference type="EMBL" id="SLWM01000003">
    <property type="protein sequence ID" value="TCO27459.1"/>
    <property type="molecule type" value="Genomic_DNA"/>
</dbReference>